<proteinExistence type="predicted"/>
<accession>A0A066RPK6</accession>
<dbReference type="AlphaFoldDB" id="A0A066RPK6"/>
<evidence type="ECO:0000313" key="2">
    <source>
        <dbReference type="Proteomes" id="UP000027192"/>
    </source>
</evidence>
<sequence length="161" mass="17698">MMKSLFGDSILKIKTSVNGDAYTQLLVSPEGGNKDPSSLLKSIHRAIQAVTITKNENTATWSKSIASIVGFVSLNYPYNSAYCATSFDVPSTDEILKTGGQCFQFVIKPSEWVCESDWANPKSFVIEISDLRTGSIVFSGIPDKDAIKELERKFNIAFESL</sequence>
<protein>
    <submittedName>
        <fullName evidence="1">Uncharacterized protein</fullName>
    </submittedName>
</protein>
<dbReference type="RefSeq" id="WP_036754110.1">
    <property type="nucleotide sequence ID" value="NZ_JAGSGC010000004.1"/>
</dbReference>
<reference evidence="1 2" key="1">
    <citation type="submission" date="2014-04" db="EMBL/GenBank/DDBJ databases">
        <title>Draft genome sequence of Photobacterium halotolerans S2753: a solonamide, ngercheumicin and holomycin producer.</title>
        <authorList>
            <person name="Machado H.R."/>
            <person name="Gram L."/>
        </authorList>
    </citation>
    <scope>NUCLEOTIDE SEQUENCE [LARGE SCALE GENOMIC DNA]</scope>
    <source>
        <strain evidence="1 2">S2753</strain>
    </source>
</reference>
<gene>
    <name evidence="1" type="ORF">EA58_14965</name>
</gene>
<comment type="caution">
    <text evidence="1">The sequence shown here is derived from an EMBL/GenBank/DDBJ whole genome shotgun (WGS) entry which is preliminary data.</text>
</comment>
<organism evidence="1 2">
    <name type="scientific">Photobacterium galatheae</name>
    <dbReference type="NCBI Taxonomy" id="1654360"/>
    <lineage>
        <taxon>Bacteria</taxon>
        <taxon>Pseudomonadati</taxon>
        <taxon>Pseudomonadota</taxon>
        <taxon>Gammaproteobacteria</taxon>
        <taxon>Vibrionales</taxon>
        <taxon>Vibrionaceae</taxon>
        <taxon>Photobacterium</taxon>
    </lineage>
</organism>
<keyword evidence="2" id="KW-1185">Reference proteome</keyword>
<dbReference type="Proteomes" id="UP000027192">
    <property type="component" value="Unassembled WGS sequence"/>
</dbReference>
<evidence type="ECO:0000313" key="1">
    <source>
        <dbReference type="EMBL" id="KDM91046.1"/>
    </source>
</evidence>
<dbReference type="EMBL" id="JMIB01000027">
    <property type="protein sequence ID" value="KDM91046.1"/>
    <property type="molecule type" value="Genomic_DNA"/>
</dbReference>
<name>A0A066RPK6_9GAMM</name>